<dbReference type="EMBL" id="VEPZ02001213">
    <property type="protein sequence ID" value="KAE8686619.1"/>
    <property type="molecule type" value="Genomic_DNA"/>
</dbReference>
<gene>
    <name evidence="2" type="ORF">F3Y22_tig00111053pilonHSYRG00054</name>
</gene>
<keyword evidence="3" id="KW-1185">Reference proteome</keyword>
<protein>
    <recommendedName>
        <fullName evidence="4">GDSL esterase/lipase</fullName>
    </recommendedName>
</protein>
<comment type="caution">
    <text evidence="2">The sequence shown here is derived from an EMBL/GenBank/DDBJ whole genome shotgun (WGS) entry which is preliminary data.</text>
</comment>
<dbReference type="AlphaFoldDB" id="A0A6A2Z595"/>
<comment type="similarity">
    <text evidence="1">Belongs to the 'GDSL' lipolytic enzyme family.</text>
</comment>
<dbReference type="Proteomes" id="UP000436088">
    <property type="component" value="Unassembled WGS sequence"/>
</dbReference>
<evidence type="ECO:0000313" key="2">
    <source>
        <dbReference type="EMBL" id="KAE8686619.1"/>
    </source>
</evidence>
<reference evidence="2" key="1">
    <citation type="submission" date="2019-09" db="EMBL/GenBank/DDBJ databases">
        <title>Draft genome information of white flower Hibiscus syriacus.</title>
        <authorList>
            <person name="Kim Y.-M."/>
        </authorList>
    </citation>
    <scope>NUCLEOTIDE SEQUENCE [LARGE SCALE GENOMIC DNA]</scope>
    <source>
        <strain evidence="2">YM2019G1</strain>
    </source>
</reference>
<dbReference type="PANTHER" id="PTHR22835:SF515">
    <property type="entry name" value="ACETYLAJMALAN ESTERASE-LIKE"/>
    <property type="match status" value="1"/>
</dbReference>
<evidence type="ECO:0000313" key="3">
    <source>
        <dbReference type="Proteomes" id="UP000436088"/>
    </source>
</evidence>
<proteinExistence type="inferred from homology"/>
<dbReference type="Gene3D" id="3.40.50.1110">
    <property type="entry name" value="SGNH hydrolase"/>
    <property type="match status" value="1"/>
</dbReference>
<accession>A0A6A2Z595</accession>
<sequence length="182" mass="20357">MSPCIYTYRLAGNLCFDPTSLQKVCCGIGGDYNFGDPEVAVCENPDERLSWDGIHLTQGAYELMATWLIPVPNFPPFQASFACFLRFEMSSHDEADSWNIDVINDHEDSQPATPTAELPRVVAAQAQAQAPIISSCNDKIRPVLDVIDRLRLLMVMKEGILLGKTGYFPHERSFKIDLKCQD</sequence>
<organism evidence="2 3">
    <name type="scientific">Hibiscus syriacus</name>
    <name type="common">Rose of Sharon</name>
    <dbReference type="NCBI Taxonomy" id="106335"/>
    <lineage>
        <taxon>Eukaryota</taxon>
        <taxon>Viridiplantae</taxon>
        <taxon>Streptophyta</taxon>
        <taxon>Embryophyta</taxon>
        <taxon>Tracheophyta</taxon>
        <taxon>Spermatophyta</taxon>
        <taxon>Magnoliopsida</taxon>
        <taxon>eudicotyledons</taxon>
        <taxon>Gunneridae</taxon>
        <taxon>Pentapetalae</taxon>
        <taxon>rosids</taxon>
        <taxon>malvids</taxon>
        <taxon>Malvales</taxon>
        <taxon>Malvaceae</taxon>
        <taxon>Malvoideae</taxon>
        <taxon>Hibiscus</taxon>
    </lineage>
</organism>
<evidence type="ECO:0008006" key="4">
    <source>
        <dbReference type="Google" id="ProtNLM"/>
    </source>
</evidence>
<evidence type="ECO:0000256" key="1">
    <source>
        <dbReference type="ARBA" id="ARBA00008668"/>
    </source>
</evidence>
<dbReference type="PANTHER" id="PTHR22835">
    <property type="entry name" value="ZINC FINGER FYVE DOMAIN CONTAINING PROTEIN"/>
    <property type="match status" value="1"/>
</dbReference>
<dbReference type="InterPro" id="IPR036514">
    <property type="entry name" value="SGNH_hydro_sf"/>
</dbReference>
<name>A0A6A2Z595_HIBSY</name>